<keyword evidence="1" id="KW-1133">Transmembrane helix</keyword>
<feature type="transmembrane region" description="Helical" evidence="1">
    <location>
        <begin position="6"/>
        <end position="31"/>
    </location>
</feature>
<comment type="caution">
    <text evidence="2">The sequence shown here is derived from an EMBL/GenBank/DDBJ whole genome shotgun (WGS) entry which is preliminary data.</text>
</comment>
<name>A0ABQ2Q7W4_9GAMM</name>
<feature type="transmembrane region" description="Helical" evidence="1">
    <location>
        <begin position="142"/>
        <end position="160"/>
    </location>
</feature>
<gene>
    <name evidence="2" type="ORF">GCM10009409_23810</name>
</gene>
<dbReference type="RefSeq" id="WP_188920629.1">
    <property type="nucleotide sequence ID" value="NZ_BMQV01000023.1"/>
</dbReference>
<evidence type="ECO:0000313" key="3">
    <source>
        <dbReference type="Proteomes" id="UP000654367"/>
    </source>
</evidence>
<feature type="transmembrane region" description="Helical" evidence="1">
    <location>
        <begin position="73"/>
        <end position="94"/>
    </location>
</feature>
<organism evidence="2 3">
    <name type="scientific">Shewanella saliphila</name>
    <dbReference type="NCBI Taxonomy" id="2282698"/>
    <lineage>
        <taxon>Bacteria</taxon>
        <taxon>Pseudomonadati</taxon>
        <taxon>Pseudomonadota</taxon>
        <taxon>Gammaproteobacteria</taxon>
        <taxon>Alteromonadales</taxon>
        <taxon>Shewanellaceae</taxon>
        <taxon>Shewanella</taxon>
    </lineage>
</organism>
<dbReference type="Proteomes" id="UP000654367">
    <property type="component" value="Unassembled WGS sequence"/>
</dbReference>
<keyword evidence="1" id="KW-0472">Membrane</keyword>
<dbReference type="EMBL" id="BMQV01000023">
    <property type="protein sequence ID" value="GGP56909.1"/>
    <property type="molecule type" value="Genomic_DNA"/>
</dbReference>
<evidence type="ECO:0000313" key="2">
    <source>
        <dbReference type="EMBL" id="GGP56909.1"/>
    </source>
</evidence>
<dbReference type="InterPro" id="IPR021329">
    <property type="entry name" value="DUF2938"/>
</dbReference>
<keyword evidence="1" id="KW-0812">Transmembrane</keyword>
<reference evidence="3" key="1">
    <citation type="journal article" date="2019" name="Int. J. Syst. Evol. Microbiol.">
        <title>The Global Catalogue of Microorganisms (GCM) 10K type strain sequencing project: providing services to taxonomists for standard genome sequencing and annotation.</title>
        <authorList>
            <consortium name="The Broad Institute Genomics Platform"/>
            <consortium name="The Broad Institute Genome Sequencing Center for Infectious Disease"/>
            <person name="Wu L."/>
            <person name="Ma J."/>
        </authorList>
    </citation>
    <scope>NUCLEOTIDE SEQUENCE [LARGE SCALE GENOMIC DNA]</scope>
    <source>
        <strain evidence="3">JCM 32304</strain>
    </source>
</reference>
<dbReference type="Pfam" id="PF11158">
    <property type="entry name" value="DUF2938"/>
    <property type="match status" value="1"/>
</dbReference>
<proteinExistence type="predicted"/>
<evidence type="ECO:0000256" key="1">
    <source>
        <dbReference type="SAM" id="Phobius"/>
    </source>
</evidence>
<accession>A0ABQ2Q7W4</accession>
<feature type="transmembrane region" description="Helical" evidence="1">
    <location>
        <begin position="100"/>
        <end position="121"/>
    </location>
</feature>
<sequence>MINDSIYAFIIVGIGGTILLDIWAGLLATFFDVPATNWRLVGRWVGHMKKGQFIQPALAKADSIPGELALGWLVHYVIGIAYGVILMVCFGPQWLNTPTLLAPLLVSWIGLAAPFFIMMPGMGAGIAGANTPKPVVVRFKSTVGHTVFGLGMFITAQLISG</sequence>
<keyword evidence="3" id="KW-1185">Reference proteome</keyword>
<protein>
    <submittedName>
        <fullName evidence="2">Membrane protein</fullName>
    </submittedName>
</protein>